<reference evidence="3 4" key="1">
    <citation type="submission" date="2015-01" db="EMBL/GenBank/DDBJ databases">
        <title>Genome Sequence of Magnetospirillum magnetotacticum Strain MS-1.</title>
        <authorList>
            <person name="Marinov G.K."/>
            <person name="Smalley M.D."/>
            <person name="DeSalvo G."/>
        </authorList>
    </citation>
    <scope>NUCLEOTIDE SEQUENCE [LARGE SCALE GENOMIC DNA]</scope>
    <source>
        <strain evidence="3 4">MS-1</strain>
    </source>
</reference>
<gene>
    <name evidence="3" type="ORF">CCC_03153</name>
</gene>
<dbReference type="SUPFAM" id="SSF55073">
    <property type="entry name" value="Nucleotide cyclase"/>
    <property type="match status" value="1"/>
</dbReference>
<feature type="compositionally biased region" description="Acidic residues" evidence="1">
    <location>
        <begin position="1129"/>
        <end position="1139"/>
    </location>
</feature>
<dbReference type="CDD" id="cd07302">
    <property type="entry name" value="CHD"/>
    <property type="match status" value="1"/>
</dbReference>
<feature type="compositionally biased region" description="Acidic residues" evidence="1">
    <location>
        <begin position="1030"/>
        <end position="1070"/>
    </location>
</feature>
<keyword evidence="4" id="KW-1185">Reference proteome</keyword>
<feature type="compositionally biased region" description="Acidic residues" evidence="1">
    <location>
        <begin position="1002"/>
        <end position="1016"/>
    </location>
</feature>
<proteinExistence type="predicted"/>
<protein>
    <recommendedName>
        <fullName evidence="2">Guanylate cyclase domain-containing protein</fullName>
    </recommendedName>
</protein>
<dbReference type="Pfam" id="PF00211">
    <property type="entry name" value="Guanylate_cyc"/>
    <property type="match status" value="1"/>
</dbReference>
<dbReference type="AlphaFoldDB" id="A0A0C2Z0X5"/>
<dbReference type="InterPro" id="IPR001054">
    <property type="entry name" value="A/G_cyclase"/>
</dbReference>
<evidence type="ECO:0000256" key="1">
    <source>
        <dbReference type="SAM" id="MobiDB-lite"/>
    </source>
</evidence>
<evidence type="ECO:0000313" key="3">
    <source>
        <dbReference type="EMBL" id="KIM00551.1"/>
    </source>
</evidence>
<dbReference type="STRING" id="272627.CCC_03153"/>
<dbReference type="Gene3D" id="1.25.40.10">
    <property type="entry name" value="Tetratricopeptide repeat domain"/>
    <property type="match status" value="1"/>
</dbReference>
<feature type="region of interest" description="Disordered" evidence="1">
    <location>
        <begin position="900"/>
        <end position="919"/>
    </location>
</feature>
<dbReference type="InterPro" id="IPR029787">
    <property type="entry name" value="Nucleotide_cyclase"/>
</dbReference>
<dbReference type="Proteomes" id="UP000031971">
    <property type="component" value="Unassembled WGS sequence"/>
</dbReference>
<feature type="compositionally biased region" description="Acidic residues" evidence="1">
    <location>
        <begin position="935"/>
        <end position="948"/>
    </location>
</feature>
<dbReference type="GO" id="GO:0004016">
    <property type="term" value="F:adenylate cyclase activity"/>
    <property type="evidence" value="ECO:0007669"/>
    <property type="project" value="UniProtKB-ARBA"/>
</dbReference>
<dbReference type="InterPro" id="IPR011990">
    <property type="entry name" value="TPR-like_helical_dom_sf"/>
</dbReference>
<accession>A0A0C2Z0X5</accession>
<dbReference type="OrthoDB" id="2974768at2"/>
<dbReference type="RefSeq" id="WP_009868951.1">
    <property type="nucleotide sequence ID" value="NZ_JXSL01000009.1"/>
</dbReference>
<dbReference type="Gene3D" id="3.30.70.1230">
    <property type="entry name" value="Nucleotide cyclase"/>
    <property type="match status" value="1"/>
</dbReference>
<feature type="compositionally biased region" description="Acidic residues" evidence="1">
    <location>
        <begin position="720"/>
        <end position="815"/>
    </location>
</feature>
<evidence type="ECO:0000259" key="2">
    <source>
        <dbReference type="PROSITE" id="PS50125"/>
    </source>
</evidence>
<dbReference type="GO" id="GO:0035556">
    <property type="term" value="P:intracellular signal transduction"/>
    <property type="evidence" value="ECO:0007669"/>
    <property type="project" value="InterPro"/>
</dbReference>
<feature type="region of interest" description="Disordered" evidence="1">
    <location>
        <begin position="842"/>
        <end position="861"/>
    </location>
</feature>
<comment type="caution">
    <text evidence="3">The sequence shown here is derived from an EMBL/GenBank/DDBJ whole genome shotgun (WGS) entry which is preliminary data.</text>
</comment>
<dbReference type="PROSITE" id="PS50125">
    <property type="entry name" value="GUANYLATE_CYCLASE_2"/>
    <property type="match status" value="1"/>
</dbReference>
<dbReference type="EMBL" id="JXSL01000009">
    <property type="protein sequence ID" value="KIM00551.1"/>
    <property type="molecule type" value="Genomic_DNA"/>
</dbReference>
<feature type="domain" description="Guanylate cyclase" evidence="2">
    <location>
        <begin position="496"/>
        <end position="616"/>
    </location>
</feature>
<dbReference type="GO" id="GO:0009190">
    <property type="term" value="P:cyclic nucleotide biosynthetic process"/>
    <property type="evidence" value="ECO:0007669"/>
    <property type="project" value="InterPro"/>
</dbReference>
<feature type="region of interest" description="Disordered" evidence="1">
    <location>
        <begin position="720"/>
        <end position="822"/>
    </location>
</feature>
<feature type="region of interest" description="Disordered" evidence="1">
    <location>
        <begin position="1129"/>
        <end position="1150"/>
    </location>
</feature>
<sequence length="1221" mass="131733">MADSTPISAGANTLRSLSEWERITRELLEEGQNFLAHDTARDGLKQYPDSFKLAIFGAVALSQTGAVDEARRLLQPVLDVILIDEGPFHRLHNSLRRAVEGLEEADSQDTLASMAELAEALELVRGKKLVASADAETYTSLAGVFREAWLASGLRGDLEHCRELFLRAFHISNAPRDGIDAAVTSWLLGDHDGARDLARRVRDRVSHAETDLTLSPEERYQMLATVAEAHLLLGEVQDALASFAWASTLEGIHYGSTVSALKQLALLQEGGLAVPPAVFDIIKPPTVVVFTGHALDRPGEGPHFPPELESAVRAEIAKSLDELGAQVGYSTAACGSDLLFIEAMLERGAEVNVVMPYAIDDFIAENVRYGGSRWEMRFRNALKLANTVTYATEERYLGHGMLYRFANQCLHGLATLRANFLRTAPYLLAVWDMMPGSLVGGAAEFIDQWEDISLLRIIDLDGLLQQYPNLAGDYVPAIPDLDGGDDEQGEGRVIRSMMFCDIAGYSRLKEEHTPVFLDFLRIISEGMAGLEHQPLAINTWGDAIFAVMDKASPMAEYAQTLQEMVLKADEELADRLPHPLSLRISLHAGPVFQAIDPICGRQNFYGSHINRAARLEPVTVIGHVYATQQFVAVLTAEQSAMRSEALNRGEDFVERFACEYVGVLSLAKDFGRQTVYHLRRRVPSEILDPSEEEEPPPEPNPLAILSTELLAVMRDIPIEEEPAPIEEEPAPIEEESVLVEEEPAPVEEEPAPIEEESVPVEEEPAPIEEESVPVEEEPAPIEEESVPVEEEPAPIEEESVLVEEEPAPIEEEDEPAPPVLEGALSDDDMAAILAMGEVEDLAEDEEPAPHDHIDLGELGSPILSDDDMATLLEDASPLVSEGTLSDDDLAAILAMGEVEELAEDEEPAPCAPADLGDLGSTILSDADLAALLEEAGPEEEVVAPDESQEPVSEGTLSDEDLAAILAMGDPEDEAEDQPFISDADLTSTTLSDADLSALLAEATEEEEFDAQLDVDETAPKPDFSFKTAMSDDDIAALLAESEEDGDDEAGDDEAGDDEAGDDEDGGDEDLTPAADLPEIGTGMGFSDDDLAALSDQAAPCEPDGPPPSLFDLGGAMSDDEIDALLEENDEEPLAEEDLPEIGGSGTGFSEDDMRAMLAEAEEAPAVSSDAELAEVAAAVEAAMAKLEAEDDSDISLAPPRPAPPVRPFTGRVEISLAPPKK</sequence>
<evidence type="ECO:0000313" key="4">
    <source>
        <dbReference type="Proteomes" id="UP000031971"/>
    </source>
</evidence>
<name>A0A0C2Z0X5_PARME</name>
<feature type="region of interest" description="Disordered" evidence="1">
    <location>
        <begin position="1188"/>
        <end position="1221"/>
    </location>
</feature>
<organism evidence="3 4">
    <name type="scientific">Paramagnetospirillum magnetotacticum MS-1</name>
    <dbReference type="NCBI Taxonomy" id="272627"/>
    <lineage>
        <taxon>Bacteria</taxon>
        <taxon>Pseudomonadati</taxon>
        <taxon>Pseudomonadota</taxon>
        <taxon>Alphaproteobacteria</taxon>
        <taxon>Rhodospirillales</taxon>
        <taxon>Magnetospirillaceae</taxon>
        <taxon>Paramagnetospirillum</taxon>
    </lineage>
</organism>
<feature type="region of interest" description="Disordered" evidence="1">
    <location>
        <begin position="996"/>
        <end position="1115"/>
    </location>
</feature>
<feature type="region of interest" description="Disordered" evidence="1">
    <location>
        <begin position="933"/>
        <end position="957"/>
    </location>
</feature>